<sequence length="351" mass="37827">MALALACIVGASAAQPAQPGARTSQGSGPNRTDPAPAAQTPTLPARAQRLLDAADRSSPLMDRWSEARIGAAVEPALRATLAAHGCALAGDPERYFAPAYRAYYDTLHAGFVKQARADRASPHQRAAMAPLAWAVDRLDAAQYQETLDWFVSARTRSARQYYDLFTAIGDMQRGALDPATGEPAYALLFDFKEAVDAGGLTRVVAEAIGRLDAAQAEVFLSVDRGAAASDRRRAQWAELLRGFARNGAKLSGELFNHTLTPAEREAMLAFNHGRYTEALAVGATALHAWRLRAGAGQAPADDKERLGREIDRYFGKPIGQYAADPATDPEAWLRTQSVQYLDAHRAALCPR</sequence>
<gene>
    <name evidence="2" type="ORF">CAL25_02935</name>
</gene>
<name>A0A261U092_9BORD</name>
<feature type="region of interest" description="Disordered" evidence="1">
    <location>
        <begin position="16"/>
        <end position="44"/>
    </location>
</feature>
<organism evidence="2 3">
    <name type="scientific">Bordetella genomosp. 5</name>
    <dbReference type="NCBI Taxonomy" id="1395608"/>
    <lineage>
        <taxon>Bacteria</taxon>
        <taxon>Pseudomonadati</taxon>
        <taxon>Pseudomonadota</taxon>
        <taxon>Betaproteobacteria</taxon>
        <taxon>Burkholderiales</taxon>
        <taxon>Alcaligenaceae</taxon>
        <taxon>Bordetella</taxon>
    </lineage>
</organism>
<evidence type="ECO:0000256" key="1">
    <source>
        <dbReference type="SAM" id="MobiDB-lite"/>
    </source>
</evidence>
<keyword evidence="3" id="KW-1185">Reference proteome</keyword>
<comment type="caution">
    <text evidence="2">The sequence shown here is derived from an EMBL/GenBank/DDBJ whole genome shotgun (WGS) entry which is preliminary data.</text>
</comment>
<dbReference type="EMBL" id="NEVP01000001">
    <property type="protein sequence ID" value="OZI55374.1"/>
    <property type="molecule type" value="Genomic_DNA"/>
</dbReference>
<proteinExistence type="predicted"/>
<dbReference type="AlphaFoldDB" id="A0A261U092"/>
<reference evidence="2 3" key="1">
    <citation type="submission" date="2017-05" db="EMBL/GenBank/DDBJ databases">
        <title>Complete and WGS of Bordetella genogroups.</title>
        <authorList>
            <person name="Spilker T."/>
            <person name="LiPuma J."/>
        </authorList>
    </citation>
    <scope>NUCLEOTIDE SEQUENCE [LARGE SCALE GENOMIC DNA]</scope>
    <source>
        <strain evidence="2 3">AU10456</strain>
    </source>
</reference>
<evidence type="ECO:0000313" key="2">
    <source>
        <dbReference type="EMBL" id="OZI55374.1"/>
    </source>
</evidence>
<protein>
    <submittedName>
        <fullName evidence="2">Uncharacterized protein</fullName>
    </submittedName>
</protein>
<accession>A0A261U092</accession>
<dbReference type="Proteomes" id="UP000216913">
    <property type="component" value="Unassembled WGS sequence"/>
</dbReference>
<feature type="compositionally biased region" description="Low complexity" evidence="1">
    <location>
        <begin position="34"/>
        <end position="44"/>
    </location>
</feature>
<evidence type="ECO:0000313" key="3">
    <source>
        <dbReference type="Proteomes" id="UP000216913"/>
    </source>
</evidence>